<gene>
    <name evidence="1" type="ORF">HOLleu_10756</name>
</gene>
<comment type="caution">
    <text evidence="1">The sequence shown here is derived from an EMBL/GenBank/DDBJ whole genome shotgun (WGS) entry which is preliminary data.</text>
</comment>
<protein>
    <submittedName>
        <fullName evidence="1">Uncharacterized protein</fullName>
    </submittedName>
</protein>
<dbReference type="AlphaFoldDB" id="A0A9Q1CDZ5"/>
<dbReference type="EMBL" id="JAIZAY010000004">
    <property type="protein sequence ID" value="KAJ8043586.1"/>
    <property type="molecule type" value="Genomic_DNA"/>
</dbReference>
<reference evidence="1" key="1">
    <citation type="submission" date="2021-10" db="EMBL/GenBank/DDBJ databases">
        <title>Tropical sea cucumber genome reveals ecological adaptation and Cuvierian tubules defense mechanism.</title>
        <authorList>
            <person name="Chen T."/>
        </authorList>
    </citation>
    <scope>NUCLEOTIDE SEQUENCE</scope>
    <source>
        <strain evidence="1">Nanhai2018</strain>
        <tissue evidence="1">Muscle</tissue>
    </source>
</reference>
<evidence type="ECO:0000313" key="1">
    <source>
        <dbReference type="EMBL" id="KAJ8043586.1"/>
    </source>
</evidence>
<sequence>MSVQTGTNKEQNDIASKLDIQDSISHMEEREAFITIKDHKNNFLTKYHADLSTLLRVKWGRVSKVILDRMIEILRAATKVNQWRNTSSMIDWFSSLKDKQSVPL</sequence>
<dbReference type="Proteomes" id="UP001152320">
    <property type="component" value="Chromosome 4"/>
</dbReference>
<organism evidence="1 2">
    <name type="scientific">Holothuria leucospilota</name>
    <name type="common">Black long sea cucumber</name>
    <name type="synonym">Mertensiothuria leucospilota</name>
    <dbReference type="NCBI Taxonomy" id="206669"/>
    <lineage>
        <taxon>Eukaryota</taxon>
        <taxon>Metazoa</taxon>
        <taxon>Echinodermata</taxon>
        <taxon>Eleutherozoa</taxon>
        <taxon>Echinozoa</taxon>
        <taxon>Holothuroidea</taxon>
        <taxon>Aspidochirotacea</taxon>
        <taxon>Aspidochirotida</taxon>
        <taxon>Holothuriidae</taxon>
        <taxon>Holothuria</taxon>
    </lineage>
</organism>
<keyword evidence="2" id="KW-1185">Reference proteome</keyword>
<proteinExistence type="predicted"/>
<name>A0A9Q1CDZ5_HOLLE</name>
<accession>A0A9Q1CDZ5</accession>
<evidence type="ECO:0000313" key="2">
    <source>
        <dbReference type="Proteomes" id="UP001152320"/>
    </source>
</evidence>